<accession>A0A0D0PLN8</accession>
<evidence type="ECO:0000256" key="1">
    <source>
        <dbReference type="SAM" id="Phobius"/>
    </source>
</evidence>
<evidence type="ECO:0000313" key="3">
    <source>
        <dbReference type="Proteomes" id="UP000032066"/>
    </source>
</evidence>
<dbReference type="AlphaFoldDB" id="A0A0D0PLN8"/>
<comment type="caution">
    <text evidence="2">The sequence shown here is derived from an EMBL/GenBank/DDBJ whole genome shotgun (WGS) entry which is preliminary data.</text>
</comment>
<dbReference type="PATRIC" id="fig|2064.6.peg.6964"/>
<feature type="transmembrane region" description="Helical" evidence="1">
    <location>
        <begin position="12"/>
        <end position="34"/>
    </location>
</feature>
<dbReference type="EMBL" id="JXZB01000004">
    <property type="protein sequence ID" value="KIQ63454.1"/>
    <property type="molecule type" value="Genomic_DNA"/>
</dbReference>
<dbReference type="RefSeq" id="WP_043915819.1">
    <property type="nucleotide sequence ID" value="NZ_CP173360.1"/>
</dbReference>
<dbReference type="OrthoDB" id="4548241at2"/>
<reference evidence="2 3" key="1">
    <citation type="submission" date="2015-02" db="EMBL/GenBank/DDBJ databases">
        <title>Draft genome sequence of Kitasatospora griseola MF730-N6, a bafilomycin, terpentecin and satosporin producer.</title>
        <authorList>
            <person name="Arens J.C."/>
            <person name="Haltli B."/>
            <person name="Kerr R.G."/>
        </authorList>
    </citation>
    <scope>NUCLEOTIDE SEQUENCE [LARGE SCALE GENOMIC DNA]</scope>
    <source>
        <strain evidence="2 3">MF730-N6</strain>
    </source>
</reference>
<proteinExistence type="predicted"/>
<dbReference type="Proteomes" id="UP000032066">
    <property type="component" value="Unassembled WGS sequence"/>
</dbReference>
<keyword evidence="1" id="KW-1133">Transmembrane helix</keyword>
<protein>
    <submittedName>
        <fullName evidence="2">Membrane protein</fullName>
    </submittedName>
</protein>
<gene>
    <name evidence="2" type="ORF">TR51_32910</name>
</gene>
<keyword evidence="1" id="KW-0812">Transmembrane</keyword>
<keyword evidence="1" id="KW-0472">Membrane</keyword>
<keyword evidence="3" id="KW-1185">Reference proteome</keyword>
<evidence type="ECO:0000313" key="2">
    <source>
        <dbReference type="EMBL" id="KIQ63454.1"/>
    </source>
</evidence>
<name>A0A0D0PLN8_KITGR</name>
<dbReference type="STRING" id="2064.TR51_32910"/>
<feature type="transmembrane region" description="Helical" evidence="1">
    <location>
        <begin position="40"/>
        <end position="62"/>
    </location>
</feature>
<sequence>MDQKNLFMTGATAWLVRAEYGLGLLVSVVLFFAHIGEVRWLPAVLLFAYIDVIGYLPGALRYHRHPDAPTPKVYYVLYNTMHSMVTQGLVVLAWIWLAGAEWALLVVPIHLFGDRAIFGNFLKPFGLHFEPKAHPAYRRFSSEYLASTGELLPPRALGAR</sequence>
<organism evidence="2 3">
    <name type="scientific">Kitasatospora griseola</name>
    <name type="common">Streptomyces griseolosporeus</name>
    <dbReference type="NCBI Taxonomy" id="2064"/>
    <lineage>
        <taxon>Bacteria</taxon>
        <taxon>Bacillati</taxon>
        <taxon>Actinomycetota</taxon>
        <taxon>Actinomycetes</taxon>
        <taxon>Kitasatosporales</taxon>
        <taxon>Streptomycetaceae</taxon>
        <taxon>Kitasatospora</taxon>
    </lineage>
</organism>